<dbReference type="EMBL" id="CP032157">
    <property type="protein sequence ID" value="AXY72967.1"/>
    <property type="molecule type" value="Genomic_DNA"/>
</dbReference>
<reference evidence="2 3" key="1">
    <citation type="submission" date="2018-09" db="EMBL/GenBank/DDBJ databases">
        <title>Genome sequencing of strain 6GH32-13.</title>
        <authorList>
            <person name="Weon H.-Y."/>
            <person name="Heo J."/>
            <person name="Kwon S.-W."/>
        </authorList>
    </citation>
    <scope>NUCLEOTIDE SEQUENCE [LARGE SCALE GENOMIC DNA]</scope>
    <source>
        <strain evidence="2 3">5GH32-13</strain>
    </source>
</reference>
<feature type="domain" description="PIN" evidence="1">
    <location>
        <begin position="7"/>
        <end position="116"/>
    </location>
</feature>
<dbReference type="InterPro" id="IPR029060">
    <property type="entry name" value="PIN-like_dom_sf"/>
</dbReference>
<accession>A0A3B7MHA7</accession>
<dbReference type="InterPro" id="IPR002850">
    <property type="entry name" value="PIN_toxin-like"/>
</dbReference>
<name>A0A3B7MHA7_9BACT</name>
<organism evidence="2 3">
    <name type="scientific">Paraflavitalea soli</name>
    <dbReference type="NCBI Taxonomy" id="2315862"/>
    <lineage>
        <taxon>Bacteria</taxon>
        <taxon>Pseudomonadati</taxon>
        <taxon>Bacteroidota</taxon>
        <taxon>Chitinophagia</taxon>
        <taxon>Chitinophagales</taxon>
        <taxon>Chitinophagaceae</taxon>
        <taxon>Paraflavitalea</taxon>
    </lineage>
</organism>
<dbReference type="InterPro" id="IPR002716">
    <property type="entry name" value="PIN_dom"/>
</dbReference>
<dbReference type="Pfam" id="PF13470">
    <property type="entry name" value="PIN_3"/>
    <property type="match status" value="1"/>
</dbReference>
<evidence type="ECO:0000313" key="2">
    <source>
        <dbReference type="EMBL" id="AXY72967.1"/>
    </source>
</evidence>
<proteinExistence type="predicted"/>
<dbReference type="OrthoDB" id="597986at2"/>
<evidence type="ECO:0000259" key="1">
    <source>
        <dbReference type="Pfam" id="PF13470"/>
    </source>
</evidence>
<dbReference type="PANTHER" id="PTHR34610">
    <property type="entry name" value="SSL7007 PROTEIN"/>
    <property type="match status" value="1"/>
</dbReference>
<dbReference type="AlphaFoldDB" id="A0A3B7MHA7"/>
<dbReference type="KEGG" id="pseg:D3H65_02845"/>
<dbReference type="RefSeq" id="WP_119048805.1">
    <property type="nucleotide sequence ID" value="NZ_CP032157.1"/>
</dbReference>
<dbReference type="NCBIfam" id="TIGR00305">
    <property type="entry name" value="putative toxin-antitoxin system toxin component, PIN family"/>
    <property type="match status" value="1"/>
</dbReference>
<dbReference type="Proteomes" id="UP000263900">
    <property type="component" value="Chromosome"/>
</dbReference>
<gene>
    <name evidence="2" type="ORF">D3H65_02845</name>
</gene>
<protein>
    <submittedName>
        <fullName evidence="2">Putative toxin-antitoxin system toxin component, PIN family</fullName>
    </submittedName>
</protein>
<dbReference type="PANTHER" id="PTHR34610:SF3">
    <property type="entry name" value="SSL7007 PROTEIN"/>
    <property type="match status" value="1"/>
</dbReference>
<dbReference type="SUPFAM" id="SSF88723">
    <property type="entry name" value="PIN domain-like"/>
    <property type="match status" value="1"/>
</dbReference>
<sequence>MPAKRTKVIIDTNWWISIAISKMRNEIVNRVILNDAFELYASRELDIEVMDMINKPHLRKLFQLHHYFEFLYYYAGSTILFPVTSKVTVCRDPDDNFLLALAKDAGAHFLITGDKDLLCLQQFEQTRIVSLPEFFMLSIA</sequence>
<keyword evidence="3" id="KW-1185">Reference proteome</keyword>
<evidence type="ECO:0000313" key="3">
    <source>
        <dbReference type="Proteomes" id="UP000263900"/>
    </source>
</evidence>